<protein>
    <recommendedName>
        <fullName evidence="3">ATP-binding protein</fullName>
    </recommendedName>
</protein>
<evidence type="ECO:0000313" key="1">
    <source>
        <dbReference type="EMBL" id="TDD34350.1"/>
    </source>
</evidence>
<evidence type="ECO:0008006" key="3">
    <source>
        <dbReference type="Google" id="ProtNLM"/>
    </source>
</evidence>
<dbReference type="InterPro" id="IPR050267">
    <property type="entry name" value="Anti-sigma-factor_SerPK"/>
</dbReference>
<organism evidence="1 2">
    <name type="scientific">Nonomuraea terrae</name>
    <dbReference type="NCBI Taxonomy" id="2530383"/>
    <lineage>
        <taxon>Bacteria</taxon>
        <taxon>Bacillati</taxon>
        <taxon>Actinomycetota</taxon>
        <taxon>Actinomycetes</taxon>
        <taxon>Streptosporangiales</taxon>
        <taxon>Streptosporangiaceae</taxon>
        <taxon>Nonomuraea</taxon>
    </lineage>
</organism>
<reference evidence="1 2" key="1">
    <citation type="submission" date="2019-03" db="EMBL/GenBank/DDBJ databases">
        <title>Draft genome sequences of novel Actinobacteria.</title>
        <authorList>
            <person name="Sahin N."/>
            <person name="Ay H."/>
            <person name="Saygin H."/>
        </authorList>
    </citation>
    <scope>NUCLEOTIDE SEQUENCE [LARGE SCALE GENOMIC DNA]</scope>
    <source>
        <strain evidence="1 2">CH32</strain>
    </source>
</reference>
<gene>
    <name evidence="1" type="ORF">E1286_41055</name>
</gene>
<dbReference type="Gene3D" id="3.30.565.10">
    <property type="entry name" value="Histidine kinase-like ATPase, C-terminal domain"/>
    <property type="match status" value="1"/>
</dbReference>
<dbReference type="EMBL" id="SMKQ01000238">
    <property type="protein sequence ID" value="TDD34350.1"/>
    <property type="molecule type" value="Genomic_DNA"/>
</dbReference>
<dbReference type="OrthoDB" id="3537927at2"/>
<comment type="caution">
    <text evidence="1">The sequence shown here is derived from an EMBL/GenBank/DDBJ whole genome shotgun (WGS) entry which is preliminary data.</text>
</comment>
<proteinExistence type="predicted"/>
<evidence type="ECO:0000313" key="2">
    <source>
        <dbReference type="Proteomes" id="UP000295302"/>
    </source>
</evidence>
<dbReference type="Proteomes" id="UP000295302">
    <property type="component" value="Unassembled WGS sequence"/>
</dbReference>
<dbReference type="InterPro" id="IPR036890">
    <property type="entry name" value="HATPase_C_sf"/>
</dbReference>
<accession>A0A4R4XT20</accession>
<dbReference type="PANTHER" id="PTHR35526:SF3">
    <property type="entry name" value="ANTI-SIGMA-F FACTOR RSBW"/>
    <property type="match status" value="1"/>
</dbReference>
<dbReference type="RefSeq" id="WP_132621767.1">
    <property type="nucleotide sequence ID" value="NZ_SMKQ01000238.1"/>
</dbReference>
<keyword evidence="2" id="KW-1185">Reference proteome</keyword>
<name>A0A4R4XT20_9ACTN</name>
<dbReference type="AlphaFoldDB" id="A0A4R4XT20"/>
<dbReference type="PANTHER" id="PTHR35526">
    <property type="entry name" value="ANTI-SIGMA-F FACTOR RSBW-RELATED"/>
    <property type="match status" value="1"/>
</dbReference>
<sequence length="155" mass="16625">MHTKQRHPPGLQPKPPWRPPSWNTFLAMSHGLAVRAGWARHGHDVSWVLSARPSAVPTARRMTAARLNSWGLSEHAEAASLLVADLVGQALEHGTATIRLALGLTDGFLRCEVENPGARSTHDHDTRPAPPACCSGVAGEVTWFELPTGTAQAPP</sequence>